<evidence type="ECO:0000313" key="3">
    <source>
        <dbReference type="Proteomes" id="UP000249547"/>
    </source>
</evidence>
<dbReference type="EMBL" id="QLLL01000003">
    <property type="protein sequence ID" value="RAJ06597.1"/>
    <property type="molecule type" value="Genomic_DNA"/>
</dbReference>
<dbReference type="AlphaFoldDB" id="A0A327QY54"/>
<dbReference type="RefSeq" id="WP_111597206.1">
    <property type="nucleotide sequence ID" value="NZ_QLLL01000003.1"/>
</dbReference>
<proteinExistence type="predicted"/>
<keyword evidence="3" id="KW-1185">Reference proteome</keyword>
<feature type="signal peptide" evidence="1">
    <location>
        <begin position="1"/>
        <end position="24"/>
    </location>
</feature>
<feature type="chain" id="PRO_5016290954" evidence="1">
    <location>
        <begin position="25"/>
        <end position="182"/>
    </location>
</feature>
<sequence length="182" mass="20822">MKLLKCTLAAVLFVLFAGTTSLHAQEQTTILEATRINKEQLPKEVIDAYKKKFPSANLKQIMKLPTSVYKKDWQIDEQNPMSPNDDYYYLSMTGKTVDIEAVYDRNGNLVRANETATNMRLPASINKYIGDNYQGWRPVKDKVKRIIEPQEISSRWEVKIASANKATKRLLFDGQGNYLGEK</sequence>
<comment type="caution">
    <text evidence="2">The sequence shown here is derived from an EMBL/GenBank/DDBJ whole genome shotgun (WGS) entry which is preliminary data.</text>
</comment>
<dbReference type="Gene3D" id="3.10.450.360">
    <property type="match status" value="1"/>
</dbReference>
<evidence type="ECO:0000256" key="1">
    <source>
        <dbReference type="SAM" id="SignalP"/>
    </source>
</evidence>
<dbReference type="SUPFAM" id="SSF160574">
    <property type="entry name" value="BT0923-like"/>
    <property type="match status" value="1"/>
</dbReference>
<gene>
    <name evidence="2" type="ORF">LX64_01724</name>
</gene>
<name>A0A327QY54_9BACT</name>
<dbReference type="Proteomes" id="UP000249547">
    <property type="component" value="Unassembled WGS sequence"/>
</dbReference>
<dbReference type="OrthoDB" id="671924at2"/>
<protein>
    <submittedName>
        <fullName evidence="2">Putative PepSY-like beta-lactamase-inhibitor</fullName>
    </submittedName>
</protein>
<keyword evidence="1" id="KW-0732">Signal</keyword>
<reference evidence="2 3" key="1">
    <citation type="submission" date="2018-06" db="EMBL/GenBank/DDBJ databases">
        <title>Genomic Encyclopedia of Archaeal and Bacterial Type Strains, Phase II (KMG-II): from individual species to whole genera.</title>
        <authorList>
            <person name="Goeker M."/>
        </authorList>
    </citation>
    <scope>NUCLEOTIDE SEQUENCE [LARGE SCALE GENOMIC DNA]</scope>
    <source>
        <strain evidence="2 3">DSM 23857</strain>
    </source>
</reference>
<accession>A0A327QY54</accession>
<organism evidence="2 3">
    <name type="scientific">Chitinophaga skermanii</name>
    <dbReference type="NCBI Taxonomy" id="331697"/>
    <lineage>
        <taxon>Bacteria</taxon>
        <taxon>Pseudomonadati</taxon>
        <taxon>Bacteroidota</taxon>
        <taxon>Chitinophagia</taxon>
        <taxon>Chitinophagales</taxon>
        <taxon>Chitinophagaceae</taxon>
        <taxon>Chitinophaga</taxon>
    </lineage>
</organism>
<evidence type="ECO:0000313" key="2">
    <source>
        <dbReference type="EMBL" id="RAJ06597.1"/>
    </source>
</evidence>